<evidence type="ECO:0008006" key="3">
    <source>
        <dbReference type="Google" id="ProtNLM"/>
    </source>
</evidence>
<dbReference type="Proteomes" id="UP001642360">
    <property type="component" value="Unassembled WGS sequence"/>
</dbReference>
<reference evidence="1 2" key="1">
    <citation type="submission" date="2024-02" db="EMBL/GenBank/DDBJ databases">
        <authorList>
            <person name="Vignale AGUSTIN F."/>
            <person name="Sosa J E."/>
            <person name="Modenutti C."/>
        </authorList>
    </citation>
    <scope>NUCLEOTIDE SEQUENCE [LARGE SCALE GENOMIC DNA]</scope>
</reference>
<protein>
    <recommendedName>
        <fullName evidence="3">Replication factor A C-terminal domain-containing protein</fullName>
    </recommendedName>
</protein>
<gene>
    <name evidence="1" type="ORF">ILEXP_LOCUS19056</name>
</gene>
<dbReference type="EMBL" id="CAUOFW020002070">
    <property type="protein sequence ID" value="CAK9150902.1"/>
    <property type="molecule type" value="Genomic_DNA"/>
</dbReference>
<dbReference type="Gene3D" id="2.40.50.140">
    <property type="entry name" value="Nucleic acid-binding proteins"/>
    <property type="match status" value="1"/>
</dbReference>
<evidence type="ECO:0000313" key="2">
    <source>
        <dbReference type="Proteomes" id="UP001642360"/>
    </source>
</evidence>
<keyword evidence="2" id="KW-1185">Reference proteome</keyword>
<organism evidence="1 2">
    <name type="scientific">Ilex paraguariensis</name>
    <name type="common">yerba mate</name>
    <dbReference type="NCBI Taxonomy" id="185542"/>
    <lineage>
        <taxon>Eukaryota</taxon>
        <taxon>Viridiplantae</taxon>
        <taxon>Streptophyta</taxon>
        <taxon>Embryophyta</taxon>
        <taxon>Tracheophyta</taxon>
        <taxon>Spermatophyta</taxon>
        <taxon>Magnoliopsida</taxon>
        <taxon>eudicotyledons</taxon>
        <taxon>Gunneridae</taxon>
        <taxon>Pentapetalae</taxon>
        <taxon>asterids</taxon>
        <taxon>campanulids</taxon>
        <taxon>Aquifoliales</taxon>
        <taxon>Aquifoliaceae</taxon>
        <taxon>Ilex</taxon>
    </lineage>
</organism>
<evidence type="ECO:0000313" key="1">
    <source>
        <dbReference type="EMBL" id="CAK9150902.1"/>
    </source>
</evidence>
<proteinExistence type="predicted"/>
<dbReference type="AlphaFoldDB" id="A0ABC8S214"/>
<accession>A0ABC8S214</accession>
<name>A0ABC8S214_9AQUA</name>
<comment type="caution">
    <text evidence="1">The sequence shown here is derived from an EMBL/GenBank/DDBJ whole genome shotgun (WGS) entry which is preliminary data.</text>
</comment>
<sequence length="110" mass="12649">MILEIENKDEPWYDACNQCRSRFFNDGEGAECKKCKKSNVEHTLRCFVESNTMHDEGTVELWNLSNNFIVLDNEIGKNMPLGSVQELKQLKNAIVISTFTRVGTRTTFNN</sequence>
<dbReference type="SUPFAM" id="SSF50249">
    <property type="entry name" value="Nucleic acid-binding proteins"/>
    <property type="match status" value="1"/>
</dbReference>
<dbReference type="InterPro" id="IPR012340">
    <property type="entry name" value="NA-bd_OB-fold"/>
</dbReference>